<gene>
    <name evidence="5" type="ORF">AO440_003777</name>
</gene>
<dbReference type="InterPro" id="IPR050108">
    <property type="entry name" value="CDK"/>
</dbReference>
<dbReference type="EMBL" id="LLZZ01000126">
    <property type="protein sequence ID" value="KTB02147.1"/>
    <property type="molecule type" value="Genomic_DNA"/>
</dbReference>
<keyword evidence="5" id="KW-0808">Transferase</keyword>
<dbReference type="GO" id="GO:0005524">
    <property type="term" value="F:ATP binding"/>
    <property type="evidence" value="ECO:0007669"/>
    <property type="project" value="UniProtKB-KW"/>
</dbReference>
<dbReference type="GO" id="GO:0005634">
    <property type="term" value="C:nucleus"/>
    <property type="evidence" value="ECO:0007669"/>
    <property type="project" value="TreeGrafter"/>
</dbReference>
<dbReference type="GO" id="GO:0005737">
    <property type="term" value="C:cytoplasm"/>
    <property type="evidence" value="ECO:0007669"/>
    <property type="project" value="EnsemblFungi"/>
</dbReference>
<dbReference type="AlphaFoldDB" id="A0A0W0CYT1"/>
<dbReference type="GO" id="GO:0009891">
    <property type="term" value="P:positive regulation of biosynthetic process"/>
    <property type="evidence" value="ECO:0007669"/>
    <property type="project" value="UniProtKB-ARBA"/>
</dbReference>
<dbReference type="Proteomes" id="UP000054886">
    <property type="component" value="Unassembled WGS sequence"/>
</dbReference>
<dbReference type="SUPFAM" id="SSF56112">
    <property type="entry name" value="Protein kinase-like (PK-like)"/>
    <property type="match status" value="1"/>
</dbReference>
<dbReference type="GO" id="GO:0097472">
    <property type="term" value="F:cyclin-dependent protein kinase activity"/>
    <property type="evidence" value="ECO:0007669"/>
    <property type="project" value="EnsemblFungi"/>
</dbReference>
<dbReference type="SMART" id="SM00220">
    <property type="entry name" value="S_TKc"/>
    <property type="match status" value="1"/>
</dbReference>
<keyword evidence="2" id="KW-0547">Nucleotide-binding</keyword>
<dbReference type="OrthoDB" id="413582at2759"/>
<feature type="domain" description="Protein kinase" evidence="4">
    <location>
        <begin position="1"/>
        <end position="360"/>
    </location>
</feature>
<dbReference type="GO" id="GO:0004674">
    <property type="term" value="F:protein serine/threonine kinase activity"/>
    <property type="evidence" value="ECO:0007669"/>
    <property type="project" value="TreeGrafter"/>
</dbReference>
<evidence type="ECO:0000256" key="3">
    <source>
        <dbReference type="ARBA" id="ARBA00022840"/>
    </source>
</evidence>
<evidence type="ECO:0000313" key="5">
    <source>
        <dbReference type="EMBL" id="KTB02147.1"/>
    </source>
</evidence>
<dbReference type="Pfam" id="PF00069">
    <property type="entry name" value="Pkinase"/>
    <property type="match status" value="1"/>
</dbReference>
<accession>A0A0W0CYT1</accession>
<dbReference type="PANTHER" id="PTHR24056">
    <property type="entry name" value="CELL DIVISION PROTEIN KINASE"/>
    <property type="match status" value="1"/>
</dbReference>
<sequence>MNSPRQLITHTKIASIYRVKDLAVKIVSTDHHIPPHNVQRERRILRKLAVEPVNQGYGAHVIKLIEDQCKNSNIELWFKFYPIDLEDYLRSCFKPQNKFNPYYTLGEVLETSLRSSYVNEFDVNEFAKDFFLQIVKGLNFIHQRGIIHRDIKPRNIVLEKLSTGKFNLVLIDFGISYDITETNIDERPDSKITDVSTSIYKAPELLFGVKNYSSAVDIWAVLVILSNFFSLASDCKNYLSSCFDDGYRPGEEDGSDIKLIFSIFEKFGVPTANEWPEVINHGSSEVFNGFFGNSDTSRYIMKLSAVEQRQIIASTFPRIEELSDTKFKNKLYEILVKMASYESTCRITALEILQLLENNE</sequence>
<dbReference type="InterPro" id="IPR000719">
    <property type="entry name" value="Prot_kinase_dom"/>
</dbReference>
<dbReference type="GO" id="GO:0051321">
    <property type="term" value="P:meiotic cell cycle"/>
    <property type="evidence" value="ECO:0007669"/>
    <property type="project" value="EnsemblFungi"/>
</dbReference>
<dbReference type="GO" id="GO:0000086">
    <property type="term" value="P:G2/M transition of mitotic cell cycle"/>
    <property type="evidence" value="ECO:0007669"/>
    <property type="project" value="EnsemblFungi"/>
</dbReference>
<reference evidence="5 6" key="1">
    <citation type="submission" date="2015-10" db="EMBL/GenBank/DDBJ databases">
        <title>Draft genomes sequences of Candida glabrata isolates 1A, 1B, 2A, 2B, 3A and 3B.</title>
        <authorList>
            <person name="Haavelsrud O.E."/>
            <person name="Gaustad P."/>
        </authorList>
    </citation>
    <scope>NUCLEOTIDE SEQUENCE [LARGE SCALE GENOMIC DNA]</scope>
    <source>
        <strain evidence="5">910700640</strain>
    </source>
</reference>
<dbReference type="PANTHER" id="PTHR24056:SF508">
    <property type="entry name" value="CYCLIN-DEPENDENT KINASE 10"/>
    <property type="match status" value="1"/>
</dbReference>
<dbReference type="GO" id="GO:0060633">
    <property type="term" value="P:negative regulation of transcription initiation by RNA polymerase II"/>
    <property type="evidence" value="ECO:0007669"/>
    <property type="project" value="EnsemblFungi"/>
</dbReference>
<evidence type="ECO:0000313" key="6">
    <source>
        <dbReference type="Proteomes" id="UP000054886"/>
    </source>
</evidence>
<dbReference type="PROSITE" id="PS50011">
    <property type="entry name" value="PROTEIN_KINASE_DOM"/>
    <property type="match status" value="1"/>
</dbReference>
<evidence type="ECO:0000259" key="4">
    <source>
        <dbReference type="PROSITE" id="PS50011"/>
    </source>
</evidence>
<keyword evidence="3" id="KW-0067">ATP-binding</keyword>
<dbReference type="GO" id="GO:0000307">
    <property type="term" value="C:cyclin-dependent protein kinase holoenzyme complex"/>
    <property type="evidence" value="ECO:0007669"/>
    <property type="project" value="UniProtKB-ARBA"/>
</dbReference>
<dbReference type="InterPro" id="IPR011009">
    <property type="entry name" value="Kinase-like_dom_sf"/>
</dbReference>
<proteinExistence type="inferred from homology"/>
<dbReference type="VEuPathDB" id="FungiDB:B1J91_K12496g"/>
<dbReference type="VEuPathDB" id="FungiDB:GWK60_K12243"/>
<evidence type="ECO:0000256" key="1">
    <source>
        <dbReference type="ARBA" id="ARBA00006485"/>
    </source>
</evidence>
<dbReference type="PROSITE" id="PS00108">
    <property type="entry name" value="PROTEIN_KINASE_ST"/>
    <property type="match status" value="1"/>
</dbReference>
<comment type="similarity">
    <text evidence="1">Belongs to the protein kinase superfamily. CMGC Ser/Thr protein kinase family. CDC2/CDKX subfamily.</text>
</comment>
<organism evidence="5 6">
    <name type="scientific">Candida glabrata</name>
    <name type="common">Yeast</name>
    <name type="synonym">Torulopsis glabrata</name>
    <dbReference type="NCBI Taxonomy" id="5478"/>
    <lineage>
        <taxon>Eukaryota</taxon>
        <taxon>Fungi</taxon>
        <taxon>Dikarya</taxon>
        <taxon>Ascomycota</taxon>
        <taxon>Saccharomycotina</taxon>
        <taxon>Saccharomycetes</taxon>
        <taxon>Saccharomycetales</taxon>
        <taxon>Saccharomycetaceae</taxon>
        <taxon>Nakaseomyces</taxon>
    </lineage>
</organism>
<dbReference type="VEuPathDB" id="FungiDB:GVI51_K12331"/>
<comment type="caution">
    <text evidence="5">The sequence shown here is derived from an EMBL/GenBank/DDBJ whole genome shotgun (WGS) entry which is preliminary data.</text>
</comment>
<dbReference type="GO" id="GO:0007346">
    <property type="term" value="P:regulation of mitotic cell cycle"/>
    <property type="evidence" value="ECO:0007669"/>
    <property type="project" value="TreeGrafter"/>
</dbReference>
<dbReference type="VEuPathDB" id="FungiDB:CAGL0K12496g"/>
<evidence type="ECO:0000256" key="2">
    <source>
        <dbReference type="ARBA" id="ARBA00022741"/>
    </source>
</evidence>
<dbReference type="Gene3D" id="1.10.510.10">
    <property type="entry name" value="Transferase(Phosphotransferase) domain 1"/>
    <property type="match status" value="1"/>
</dbReference>
<keyword evidence="5" id="KW-0418">Kinase</keyword>
<name>A0A0W0CYT1_CANGB</name>
<dbReference type="InterPro" id="IPR008271">
    <property type="entry name" value="Ser/Thr_kinase_AS"/>
</dbReference>
<protein>
    <submittedName>
        <fullName evidence="5">Serine/threonine-protein kinase CAK1</fullName>
    </submittedName>
</protein>